<feature type="transmembrane region" description="Helical" evidence="1">
    <location>
        <begin position="76"/>
        <end position="97"/>
    </location>
</feature>
<organism evidence="2 3">
    <name type="scientific">Hypothenemus hampei</name>
    <name type="common">Coffee berry borer</name>
    <dbReference type="NCBI Taxonomy" id="57062"/>
    <lineage>
        <taxon>Eukaryota</taxon>
        <taxon>Metazoa</taxon>
        <taxon>Ecdysozoa</taxon>
        <taxon>Arthropoda</taxon>
        <taxon>Hexapoda</taxon>
        <taxon>Insecta</taxon>
        <taxon>Pterygota</taxon>
        <taxon>Neoptera</taxon>
        <taxon>Endopterygota</taxon>
        <taxon>Coleoptera</taxon>
        <taxon>Polyphaga</taxon>
        <taxon>Cucujiformia</taxon>
        <taxon>Curculionidae</taxon>
        <taxon>Scolytinae</taxon>
        <taxon>Hypothenemus</taxon>
    </lineage>
</organism>
<dbReference type="EMBL" id="JBDJPC010000004">
    <property type="protein sequence ID" value="KAL1506593.1"/>
    <property type="molecule type" value="Genomic_DNA"/>
</dbReference>
<comment type="caution">
    <text evidence="2">The sequence shown here is derived from an EMBL/GenBank/DDBJ whole genome shotgun (WGS) entry which is preliminary data.</text>
</comment>
<evidence type="ECO:0000256" key="1">
    <source>
        <dbReference type="SAM" id="Phobius"/>
    </source>
</evidence>
<keyword evidence="3" id="KW-1185">Reference proteome</keyword>
<accession>A0ABD1F0B0</accession>
<dbReference type="Proteomes" id="UP001566132">
    <property type="component" value="Unassembled WGS sequence"/>
</dbReference>
<evidence type="ECO:0000313" key="3">
    <source>
        <dbReference type="Proteomes" id="UP001566132"/>
    </source>
</evidence>
<evidence type="ECO:0000313" key="2">
    <source>
        <dbReference type="EMBL" id="KAL1506593.1"/>
    </source>
</evidence>
<feature type="transmembrane region" description="Helical" evidence="1">
    <location>
        <begin position="43"/>
        <end position="64"/>
    </location>
</feature>
<keyword evidence="1" id="KW-1133">Transmembrane helix</keyword>
<keyword evidence="1" id="KW-0812">Transmembrane</keyword>
<feature type="transmembrane region" description="Helical" evidence="1">
    <location>
        <begin position="7"/>
        <end position="31"/>
    </location>
</feature>
<gene>
    <name evidence="2" type="ORF">ABEB36_005924</name>
</gene>
<protein>
    <submittedName>
        <fullName evidence="2">Uncharacterized protein</fullName>
    </submittedName>
</protein>
<name>A0ABD1F0B0_HYPHA</name>
<dbReference type="AlphaFoldDB" id="A0ABD1F0B0"/>
<reference evidence="2 3" key="1">
    <citation type="submission" date="2024-05" db="EMBL/GenBank/DDBJ databases">
        <title>Genetic variation in Jamaican populations of the coffee berry borer (Hypothenemus hampei).</title>
        <authorList>
            <person name="Errbii M."/>
            <person name="Myrie A."/>
        </authorList>
    </citation>
    <scope>NUCLEOTIDE SEQUENCE [LARGE SCALE GENOMIC DNA]</scope>
    <source>
        <strain evidence="2">JA-Hopewell-2020-01-JO</strain>
        <tissue evidence="2">Whole body</tissue>
    </source>
</reference>
<sequence length="171" mass="20378">MLNWIKPYLLALGICSTFWFLLIISATHSLIEEHLFTKAEYRLFSIYLHLTCICSLCIIISFLTHRIFYKNDFNSWFSTLGFFLYILIELIMIVNALTMEFHSKTKFCIESLVVFVLLFLFTYLVSWEFNIYNNKQRILQEEYINRQISFKLIRQGVCVTIPLRPATTSRK</sequence>
<keyword evidence="1" id="KW-0472">Membrane</keyword>
<feature type="transmembrane region" description="Helical" evidence="1">
    <location>
        <begin position="109"/>
        <end position="127"/>
    </location>
</feature>
<proteinExistence type="predicted"/>